<proteinExistence type="predicted"/>
<accession>A0AAV7L6M0</accession>
<sequence>MLVRLSLMYRDRRVDCPRCEAGGASFLHKAWSSLVFMHIAGGGRTKTMKLWLEKPPKRYLVGLVSRTKRGKMTWKFVQLALVLALGWLKIHHPSLVLWMKDIAEWVVAEEFHMKLL</sequence>
<organism evidence="1 2">
    <name type="scientific">Pleurodeles waltl</name>
    <name type="common">Iberian ribbed newt</name>
    <dbReference type="NCBI Taxonomy" id="8319"/>
    <lineage>
        <taxon>Eukaryota</taxon>
        <taxon>Metazoa</taxon>
        <taxon>Chordata</taxon>
        <taxon>Craniata</taxon>
        <taxon>Vertebrata</taxon>
        <taxon>Euteleostomi</taxon>
        <taxon>Amphibia</taxon>
        <taxon>Batrachia</taxon>
        <taxon>Caudata</taxon>
        <taxon>Salamandroidea</taxon>
        <taxon>Salamandridae</taxon>
        <taxon>Pleurodelinae</taxon>
        <taxon>Pleurodeles</taxon>
    </lineage>
</organism>
<dbReference type="AlphaFoldDB" id="A0AAV7L6M0"/>
<comment type="caution">
    <text evidence="1">The sequence shown here is derived from an EMBL/GenBank/DDBJ whole genome shotgun (WGS) entry which is preliminary data.</text>
</comment>
<keyword evidence="2" id="KW-1185">Reference proteome</keyword>
<dbReference type="EMBL" id="JANPWB010000016">
    <property type="protein sequence ID" value="KAJ1084253.1"/>
    <property type="molecule type" value="Genomic_DNA"/>
</dbReference>
<dbReference type="Proteomes" id="UP001066276">
    <property type="component" value="Chromosome 12"/>
</dbReference>
<evidence type="ECO:0000313" key="1">
    <source>
        <dbReference type="EMBL" id="KAJ1084253.1"/>
    </source>
</evidence>
<protein>
    <submittedName>
        <fullName evidence="1">Uncharacterized protein</fullName>
    </submittedName>
</protein>
<name>A0AAV7L6M0_PLEWA</name>
<gene>
    <name evidence="1" type="ORF">NDU88_004405</name>
</gene>
<evidence type="ECO:0000313" key="2">
    <source>
        <dbReference type="Proteomes" id="UP001066276"/>
    </source>
</evidence>
<reference evidence="1" key="1">
    <citation type="journal article" date="2022" name="bioRxiv">
        <title>Sequencing and chromosome-scale assembly of the giantPleurodeles waltlgenome.</title>
        <authorList>
            <person name="Brown T."/>
            <person name="Elewa A."/>
            <person name="Iarovenko S."/>
            <person name="Subramanian E."/>
            <person name="Araus A.J."/>
            <person name="Petzold A."/>
            <person name="Susuki M."/>
            <person name="Suzuki K.-i.T."/>
            <person name="Hayashi T."/>
            <person name="Toyoda A."/>
            <person name="Oliveira C."/>
            <person name="Osipova E."/>
            <person name="Leigh N.D."/>
            <person name="Simon A."/>
            <person name="Yun M.H."/>
        </authorList>
    </citation>
    <scope>NUCLEOTIDE SEQUENCE</scope>
    <source>
        <strain evidence="1">20211129_DDA</strain>
        <tissue evidence="1">Liver</tissue>
    </source>
</reference>